<proteinExistence type="predicted"/>
<dbReference type="EMBL" id="JAKILJ010000001">
    <property type="protein sequence ID" value="MCL1103700.1"/>
    <property type="molecule type" value="Genomic_DNA"/>
</dbReference>
<evidence type="ECO:0000256" key="1">
    <source>
        <dbReference type="SAM" id="MobiDB-lite"/>
    </source>
</evidence>
<dbReference type="Proteomes" id="UP001139408">
    <property type="component" value="Unassembled WGS sequence"/>
</dbReference>
<accession>A0A9X1Z8B0</accession>
<gene>
    <name evidence="2" type="ORF">L2749_00240</name>
</gene>
<keyword evidence="3" id="KW-1185">Reference proteome</keyword>
<evidence type="ECO:0000313" key="3">
    <source>
        <dbReference type="Proteomes" id="UP001139408"/>
    </source>
</evidence>
<dbReference type="AlphaFoldDB" id="A0A9X1Z8B0"/>
<organism evidence="2 3">
    <name type="scientific">Shewanella algicola</name>
    <dbReference type="NCBI Taxonomy" id="640633"/>
    <lineage>
        <taxon>Bacteria</taxon>
        <taxon>Pseudomonadati</taxon>
        <taxon>Pseudomonadota</taxon>
        <taxon>Gammaproteobacteria</taxon>
        <taxon>Alteromonadales</taxon>
        <taxon>Shewanellaceae</taxon>
        <taxon>Shewanella</taxon>
    </lineage>
</organism>
<feature type="region of interest" description="Disordered" evidence="1">
    <location>
        <begin position="165"/>
        <end position="185"/>
    </location>
</feature>
<sequence length="233" mass="26243">MSQLFYLRDSRSNVGGTCMFWAKDGCGYTSDLNKAHVYTKEEAQRYFDSRDTDIPYSKEQVDLLATVRVDHQYLPDVATSNDDLCVIHVVGDYNGNDIYWLTDAYHSIEYSDALVLPHAEALKKAEHLAKYNVKADIYSKSAIDAIARRTFQVGSVNKRKMVTGAGIKNNHPRKRNRPTTGRTRGNCPDCGKVTWGGNPYEAYTCAEAKNESLGLDYRLYETCEDVKQARSAA</sequence>
<reference evidence="2" key="1">
    <citation type="submission" date="2022-01" db="EMBL/GenBank/DDBJ databases">
        <title>Whole genome-based taxonomy of the Shewanellaceae.</title>
        <authorList>
            <person name="Martin-Rodriguez A.J."/>
        </authorList>
    </citation>
    <scope>NUCLEOTIDE SEQUENCE</scope>
    <source>
        <strain evidence="2">DSM 23803</strain>
    </source>
</reference>
<comment type="caution">
    <text evidence="2">The sequence shown here is derived from an EMBL/GenBank/DDBJ whole genome shotgun (WGS) entry which is preliminary data.</text>
</comment>
<protein>
    <submittedName>
        <fullName evidence="2">Uncharacterized protein</fullName>
    </submittedName>
</protein>
<name>A0A9X1Z8B0_9GAMM</name>
<evidence type="ECO:0000313" key="2">
    <source>
        <dbReference type="EMBL" id="MCL1103700.1"/>
    </source>
</evidence>
<dbReference type="RefSeq" id="WP_188923521.1">
    <property type="nucleotide sequence ID" value="NZ_BMQI01000001.1"/>
</dbReference>